<evidence type="ECO:0000256" key="11">
    <source>
        <dbReference type="ARBA" id="ARBA00022741"/>
    </source>
</evidence>
<organism evidence="22">
    <name type="scientific">Salvia splendens</name>
    <name type="common">Scarlet sage</name>
    <dbReference type="NCBI Taxonomy" id="180675"/>
    <lineage>
        <taxon>Eukaryota</taxon>
        <taxon>Viridiplantae</taxon>
        <taxon>Streptophyta</taxon>
        <taxon>Embryophyta</taxon>
        <taxon>Tracheophyta</taxon>
        <taxon>Spermatophyta</taxon>
        <taxon>Magnoliopsida</taxon>
        <taxon>eudicotyledons</taxon>
        <taxon>Gunneridae</taxon>
        <taxon>Pentapetalae</taxon>
        <taxon>asterids</taxon>
        <taxon>lamiids</taxon>
        <taxon>Lamiales</taxon>
        <taxon>Lamiaceae</taxon>
        <taxon>Nepetoideae</taxon>
        <taxon>Mentheae</taxon>
        <taxon>Salviinae</taxon>
        <taxon>Salvia</taxon>
        <taxon>Salvia subgen. Calosphace</taxon>
        <taxon>core Calosphace</taxon>
    </lineage>
</organism>
<evidence type="ECO:0000313" key="22">
    <source>
        <dbReference type="EMBL" id="KAG6406737.1"/>
    </source>
</evidence>
<dbReference type="SUPFAM" id="SSF56112">
    <property type="entry name" value="Protein kinase-like (PK-like)"/>
    <property type="match status" value="1"/>
</dbReference>
<feature type="region of interest" description="Disordered" evidence="19">
    <location>
        <begin position="675"/>
        <end position="701"/>
    </location>
</feature>
<evidence type="ECO:0000256" key="12">
    <source>
        <dbReference type="ARBA" id="ARBA00022777"/>
    </source>
</evidence>
<evidence type="ECO:0000256" key="3">
    <source>
        <dbReference type="ARBA" id="ARBA00010217"/>
    </source>
</evidence>
<gene>
    <name evidence="22" type="ORF">SASPL_134346</name>
</gene>
<dbReference type="InterPro" id="IPR000719">
    <property type="entry name" value="Prot_kinase_dom"/>
</dbReference>
<sequence>MAITTSIYLLLLITTSAASPLSFNLSAITTDQTNREIMIQGDAYITTGGLQVTNNEKSSDGTQLTGRAIYTEPLHLWDNATGNLTDFNTHFSFVIQATGCAADGLAFFLAPVNSTIPANSSGAGLGLAPWSAAPGPLIVSEGPFVAVEFDTYSNSEFDDPQGQHVGIDLRSLNSTVYAPWTNNLTAGNTTEAWISYNSSNKKFLVNFTYFEQFSTPYNSSIEYTIDLRTILPEFVEIGFSAATGGCFQTNNVKSWSFSSTLDLKIEDTPSNVTGPDPEDTRPPSNETGPAPEPAGKTVRLIAGLSTAAAVGLVLVGYWLWRWKRGRNGGDEEEEEDGDLSAMEMDFQKGSGPRRFSYGELAAATGNFAEENKLGEGGFGGVFRGFLKNLDSPHVAVKRVSKNSKQGAKEYVSEVKIISRLRHRNLVQLIGWCHEKRELLLVYELQPNGSLDCHLFNRKNPPLNWETRFKIARGLAAALLYLHEEWEQCVVHRDIKSSNVMLDLAFNAKLGDFGLARLIDHDKGSQTTILAGTMGYMAPECMMTGRASKESDVYSFGIVALEISTGRRPIRGQVRTVEWMWELYGAGRELEAADGSLERCGGYDEREMERLMVVGLWCVHPDDRLRPSMKEVVRVLGFEGEAPPQLPPKMPVPTYGAPPPPSSVASLIYASDATYSSSGNSYGSTATSSSGASASAALLHSR</sequence>
<evidence type="ECO:0000256" key="20">
    <source>
        <dbReference type="SAM" id="SignalP"/>
    </source>
</evidence>
<dbReference type="SMART" id="SM00220">
    <property type="entry name" value="S_TKc"/>
    <property type="match status" value="1"/>
</dbReference>
<keyword evidence="5" id="KW-1003">Cell membrane</keyword>
<dbReference type="InterPro" id="IPR050528">
    <property type="entry name" value="L-type_Lectin-RKs"/>
</dbReference>
<dbReference type="AlphaFoldDB" id="A0A8X8ZIY6"/>
<dbReference type="FunFam" id="1.10.510.10:FF:000240">
    <property type="entry name" value="Lectin-domain containing receptor kinase A4.3"/>
    <property type="match status" value="1"/>
</dbReference>
<name>A0A8X8ZIY6_SALSN</name>
<keyword evidence="9 20" id="KW-0732">Signal</keyword>
<dbReference type="Pfam" id="PF00139">
    <property type="entry name" value="Lectin_legB"/>
    <property type="match status" value="1"/>
</dbReference>
<dbReference type="OrthoDB" id="904023at2759"/>
<keyword evidence="8" id="KW-0812">Transmembrane</keyword>
<reference evidence="22" key="1">
    <citation type="submission" date="2018-01" db="EMBL/GenBank/DDBJ databases">
        <authorList>
            <person name="Mao J.F."/>
        </authorList>
    </citation>
    <scope>NUCLEOTIDE SEQUENCE</scope>
    <source>
        <strain evidence="22">Huo1</strain>
        <tissue evidence="22">Leaf</tissue>
    </source>
</reference>
<feature type="region of interest" description="Disordered" evidence="19">
    <location>
        <begin position="266"/>
        <end position="295"/>
    </location>
</feature>
<evidence type="ECO:0000256" key="8">
    <source>
        <dbReference type="ARBA" id="ARBA00022692"/>
    </source>
</evidence>
<dbReference type="FunFam" id="3.30.200.20:FF:000168">
    <property type="entry name" value="L-type lectin-domain containing receptor kinase IX.1"/>
    <property type="match status" value="1"/>
</dbReference>
<evidence type="ECO:0000259" key="21">
    <source>
        <dbReference type="PROSITE" id="PS50011"/>
    </source>
</evidence>
<evidence type="ECO:0000256" key="1">
    <source>
        <dbReference type="ARBA" id="ARBA00004251"/>
    </source>
</evidence>
<evidence type="ECO:0000313" key="23">
    <source>
        <dbReference type="Proteomes" id="UP000298416"/>
    </source>
</evidence>
<feature type="region of interest" description="Disordered" evidence="19">
    <location>
        <begin position="642"/>
        <end position="662"/>
    </location>
</feature>
<evidence type="ECO:0000256" key="19">
    <source>
        <dbReference type="SAM" id="MobiDB-lite"/>
    </source>
</evidence>
<dbReference type="CDD" id="cd06899">
    <property type="entry name" value="lectin_legume_LecRK_Arcelin_ConA"/>
    <property type="match status" value="1"/>
</dbReference>
<dbReference type="Pfam" id="PF07714">
    <property type="entry name" value="PK_Tyr_Ser-Thr"/>
    <property type="match status" value="1"/>
</dbReference>
<comment type="caution">
    <text evidence="22">The sequence shown here is derived from an EMBL/GenBank/DDBJ whole genome shotgun (WGS) entry which is preliminary data.</text>
</comment>
<feature type="signal peptide" evidence="20">
    <location>
        <begin position="1"/>
        <end position="18"/>
    </location>
</feature>
<feature type="binding site" evidence="18">
    <location>
        <position position="397"/>
    </location>
    <ligand>
        <name>ATP</name>
        <dbReference type="ChEBI" id="CHEBI:30616"/>
    </ligand>
</feature>
<keyword evidence="7" id="KW-0808">Transferase</keyword>
<evidence type="ECO:0000256" key="5">
    <source>
        <dbReference type="ARBA" id="ARBA00022475"/>
    </source>
</evidence>
<keyword evidence="15" id="KW-0472">Membrane</keyword>
<evidence type="ECO:0000256" key="2">
    <source>
        <dbReference type="ARBA" id="ARBA00008536"/>
    </source>
</evidence>
<keyword evidence="13 18" id="KW-0067">ATP-binding</keyword>
<evidence type="ECO:0000256" key="7">
    <source>
        <dbReference type="ARBA" id="ARBA00022679"/>
    </source>
</evidence>
<evidence type="ECO:0000256" key="15">
    <source>
        <dbReference type="ARBA" id="ARBA00023136"/>
    </source>
</evidence>
<dbReference type="SUPFAM" id="SSF49899">
    <property type="entry name" value="Concanavalin A-like lectins/glucanases"/>
    <property type="match status" value="1"/>
</dbReference>
<dbReference type="CDD" id="cd14066">
    <property type="entry name" value="STKc_IRAK"/>
    <property type="match status" value="1"/>
</dbReference>
<dbReference type="GO" id="GO:0030246">
    <property type="term" value="F:carbohydrate binding"/>
    <property type="evidence" value="ECO:0007669"/>
    <property type="project" value="UniProtKB-KW"/>
</dbReference>
<dbReference type="PROSITE" id="PS50011">
    <property type="entry name" value="PROTEIN_KINASE_DOM"/>
    <property type="match status" value="1"/>
</dbReference>
<dbReference type="PROSITE" id="PS00107">
    <property type="entry name" value="PROTEIN_KINASE_ATP"/>
    <property type="match status" value="1"/>
</dbReference>
<dbReference type="InterPro" id="IPR011009">
    <property type="entry name" value="Kinase-like_dom_sf"/>
</dbReference>
<feature type="chain" id="PRO_5036474851" description="non-specific serine/threonine protein kinase" evidence="20">
    <location>
        <begin position="19"/>
        <end position="701"/>
    </location>
</feature>
<comment type="similarity">
    <text evidence="2">In the N-terminal section; belongs to the leguminous lectin family.</text>
</comment>
<keyword evidence="16" id="KW-0675">Receptor</keyword>
<feature type="compositionally biased region" description="Pro residues" evidence="19">
    <location>
        <begin position="643"/>
        <end position="661"/>
    </location>
</feature>
<reference evidence="22" key="2">
    <citation type="submission" date="2020-08" db="EMBL/GenBank/DDBJ databases">
        <title>Plant Genome Project.</title>
        <authorList>
            <person name="Zhang R.-G."/>
        </authorList>
    </citation>
    <scope>NUCLEOTIDE SEQUENCE</scope>
    <source>
        <strain evidence="22">Huo1</strain>
        <tissue evidence="22">Leaf</tissue>
    </source>
</reference>
<dbReference type="InterPro" id="IPR000985">
    <property type="entry name" value="Lectin_LegA_CS"/>
</dbReference>
<keyword evidence="10" id="KW-0430">Lectin</keyword>
<dbReference type="PROSITE" id="PS00308">
    <property type="entry name" value="LECTIN_LEGUME_ALPHA"/>
    <property type="match status" value="1"/>
</dbReference>
<dbReference type="InterPro" id="IPR001220">
    <property type="entry name" value="Legume_lectin_dom"/>
</dbReference>
<evidence type="ECO:0000256" key="6">
    <source>
        <dbReference type="ARBA" id="ARBA00022527"/>
    </source>
</evidence>
<dbReference type="Gene3D" id="2.60.120.200">
    <property type="match status" value="1"/>
</dbReference>
<dbReference type="InterPro" id="IPR008271">
    <property type="entry name" value="Ser/Thr_kinase_AS"/>
</dbReference>
<keyword evidence="23" id="KW-1185">Reference proteome</keyword>
<evidence type="ECO:0000256" key="13">
    <source>
        <dbReference type="ARBA" id="ARBA00022840"/>
    </source>
</evidence>
<accession>A0A8X8ZIY6</accession>
<dbReference type="Gene3D" id="1.10.510.10">
    <property type="entry name" value="Transferase(Phosphotransferase) domain 1"/>
    <property type="match status" value="1"/>
</dbReference>
<evidence type="ECO:0000256" key="18">
    <source>
        <dbReference type="PROSITE-ProRule" id="PRU10141"/>
    </source>
</evidence>
<dbReference type="EMBL" id="PNBA02000012">
    <property type="protein sequence ID" value="KAG6406737.1"/>
    <property type="molecule type" value="Genomic_DNA"/>
</dbReference>
<evidence type="ECO:0000256" key="9">
    <source>
        <dbReference type="ARBA" id="ARBA00022729"/>
    </source>
</evidence>
<keyword evidence="11 18" id="KW-0547">Nucleotide-binding</keyword>
<dbReference type="PROSITE" id="PS00108">
    <property type="entry name" value="PROTEIN_KINASE_ST"/>
    <property type="match status" value="1"/>
</dbReference>
<evidence type="ECO:0000256" key="16">
    <source>
        <dbReference type="ARBA" id="ARBA00023170"/>
    </source>
</evidence>
<dbReference type="PROSITE" id="PS00307">
    <property type="entry name" value="LECTIN_LEGUME_BETA"/>
    <property type="match status" value="1"/>
</dbReference>
<evidence type="ECO:0000256" key="14">
    <source>
        <dbReference type="ARBA" id="ARBA00022989"/>
    </source>
</evidence>
<dbReference type="Gene3D" id="3.30.200.20">
    <property type="entry name" value="Phosphorylase Kinase, domain 1"/>
    <property type="match status" value="1"/>
</dbReference>
<dbReference type="GO" id="GO:0005886">
    <property type="term" value="C:plasma membrane"/>
    <property type="evidence" value="ECO:0007669"/>
    <property type="project" value="UniProtKB-SubCell"/>
</dbReference>
<dbReference type="Proteomes" id="UP000298416">
    <property type="component" value="Unassembled WGS sequence"/>
</dbReference>
<evidence type="ECO:0000256" key="4">
    <source>
        <dbReference type="ARBA" id="ARBA00012513"/>
    </source>
</evidence>
<dbReference type="InterPro" id="IPR017441">
    <property type="entry name" value="Protein_kinase_ATP_BS"/>
</dbReference>
<comment type="similarity">
    <text evidence="3">In the C-terminal section; belongs to the protein kinase superfamily. Ser/Thr protein kinase family.</text>
</comment>
<dbReference type="GO" id="GO:0002229">
    <property type="term" value="P:defense response to oomycetes"/>
    <property type="evidence" value="ECO:0007669"/>
    <property type="project" value="UniProtKB-ARBA"/>
</dbReference>
<evidence type="ECO:0000256" key="10">
    <source>
        <dbReference type="ARBA" id="ARBA00022734"/>
    </source>
</evidence>
<dbReference type="GO" id="GO:0005524">
    <property type="term" value="F:ATP binding"/>
    <property type="evidence" value="ECO:0007669"/>
    <property type="project" value="UniProtKB-UniRule"/>
</dbReference>
<protein>
    <recommendedName>
        <fullName evidence="4">non-specific serine/threonine protein kinase</fullName>
        <ecNumber evidence="4">2.7.11.1</ecNumber>
    </recommendedName>
</protein>
<proteinExistence type="inferred from homology"/>
<evidence type="ECO:0000256" key="17">
    <source>
        <dbReference type="ARBA" id="ARBA00023180"/>
    </source>
</evidence>
<dbReference type="InterPro" id="IPR019825">
    <property type="entry name" value="Lectin_legB_Mn/Ca_BS"/>
</dbReference>
<keyword evidence="14" id="KW-1133">Transmembrane helix</keyword>
<dbReference type="InterPro" id="IPR001245">
    <property type="entry name" value="Ser-Thr/Tyr_kinase_cat_dom"/>
</dbReference>
<keyword evidence="17" id="KW-0325">Glycoprotein</keyword>
<dbReference type="InterPro" id="IPR013320">
    <property type="entry name" value="ConA-like_dom_sf"/>
</dbReference>
<keyword evidence="6" id="KW-0723">Serine/threonine-protein kinase</keyword>
<dbReference type="GO" id="GO:0004674">
    <property type="term" value="F:protein serine/threonine kinase activity"/>
    <property type="evidence" value="ECO:0007669"/>
    <property type="project" value="UniProtKB-KW"/>
</dbReference>
<comment type="subcellular location">
    <subcellularLocation>
        <location evidence="1">Cell membrane</location>
        <topology evidence="1">Single-pass type I membrane protein</topology>
    </subcellularLocation>
</comment>
<keyword evidence="12" id="KW-0418">Kinase</keyword>
<dbReference type="PANTHER" id="PTHR27007">
    <property type="match status" value="1"/>
</dbReference>
<feature type="domain" description="Protein kinase" evidence="21">
    <location>
        <begin position="367"/>
        <end position="645"/>
    </location>
</feature>
<dbReference type="EC" id="2.7.11.1" evidence="4"/>